<sequence>MLQDFTTSIEEDEALLRSPPTIIEREEGDGEEDNDDEVADDEPVSGNTKLAVQLRLRMKRMLYAAAEWCNATLEGLQ</sequence>
<dbReference type="Gene3D" id="3.90.1420.10">
    <property type="entry name" value="Rubisco LSMT, substrate-binding domain"/>
    <property type="match status" value="1"/>
</dbReference>
<feature type="region of interest" description="Disordered" evidence="1">
    <location>
        <begin position="1"/>
        <end position="47"/>
    </location>
</feature>
<reference evidence="3" key="1">
    <citation type="submission" date="2015-09" db="EMBL/GenBank/DDBJ databases">
        <authorList>
            <consortium name="Pathogen Informatics"/>
        </authorList>
    </citation>
    <scope>NUCLEOTIDE SEQUENCE [LARGE SCALE GENOMIC DNA]</scope>
    <source>
        <strain evidence="3">Lake Konstanz</strain>
    </source>
</reference>
<evidence type="ECO:0000313" key="3">
    <source>
        <dbReference type="Proteomes" id="UP000051952"/>
    </source>
</evidence>
<feature type="compositionally biased region" description="Acidic residues" evidence="1">
    <location>
        <begin position="26"/>
        <end position="43"/>
    </location>
</feature>
<dbReference type="AlphaFoldDB" id="A0A0S4JIS1"/>
<dbReference type="SUPFAM" id="SSF81822">
    <property type="entry name" value="RuBisCo LSMT C-terminal, substrate-binding domain"/>
    <property type="match status" value="1"/>
</dbReference>
<dbReference type="Proteomes" id="UP000051952">
    <property type="component" value="Unassembled WGS sequence"/>
</dbReference>
<dbReference type="VEuPathDB" id="TriTrypDB:BSAL_25725"/>
<gene>
    <name evidence="2" type="ORF">BSAL_25725</name>
</gene>
<accession>A0A0S4JIS1</accession>
<keyword evidence="3" id="KW-1185">Reference proteome</keyword>
<organism evidence="2 3">
    <name type="scientific">Bodo saltans</name>
    <name type="common">Flagellated protozoan</name>
    <dbReference type="NCBI Taxonomy" id="75058"/>
    <lineage>
        <taxon>Eukaryota</taxon>
        <taxon>Discoba</taxon>
        <taxon>Euglenozoa</taxon>
        <taxon>Kinetoplastea</taxon>
        <taxon>Metakinetoplastina</taxon>
        <taxon>Eubodonida</taxon>
        <taxon>Bodonidae</taxon>
        <taxon>Bodo</taxon>
    </lineage>
</organism>
<evidence type="ECO:0000256" key="1">
    <source>
        <dbReference type="SAM" id="MobiDB-lite"/>
    </source>
</evidence>
<evidence type="ECO:0000313" key="2">
    <source>
        <dbReference type="EMBL" id="CUG90246.1"/>
    </source>
</evidence>
<name>A0A0S4JIS1_BODSA</name>
<dbReference type="InterPro" id="IPR036464">
    <property type="entry name" value="Rubisco_LSMT_subst-bd_sf"/>
</dbReference>
<proteinExistence type="predicted"/>
<dbReference type="EMBL" id="CYKH01001805">
    <property type="protein sequence ID" value="CUG90246.1"/>
    <property type="molecule type" value="Genomic_DNA"/>
</dbReference>
<protein>
    <submittedName>
        <fullName evidence="2">Uncharacterized protein</fullName>
    </submittedName>
</protein>